<keyword evidence="3" id="KW-1185">Reference proteome</keyword>
<feature type="compositionally biased region" description="Basic and acidic residues" evidence="1">
    <location>
        <begin position="167"/>
        <end position="177"/>
    </location>
</feature>
<accession>A0A8J2KBJ8</accession>
<evidence type="ECO:0000313" key="2">
    <source>
        <dbReference type="EMBL" id="CAG7724045.1"/>
    </source>
</evidence>
<protein>
    <submittedName>
        <fullName evidence="2">Uncharacterized protein</fullName>
    </submittedName>
</protein>
<dbReference type="EMBL" id="CAJVCH010105191">
    <property type="protein sequence ID" value="CAG7724045.1"/>
    <property type="molecule type" value="Genomic_DNA"/>
</dbReference>
<feature type="non-terminal residue" evidence="2">
    <location>
        <position position="237"/>
    </location>
</feature>
<name>A0A8J2KBJ8_9HEXA</name>
<feature type="non-terminal residue" evidence="2">
    <location>
        <position position="1"/>
    </location>
</feature>
<dbReference type="Proteomes" id="UP000708208">
    <property type="component" value="Unassembled WGS sequence"/>
</dbReference>
<feature type="compositionally biased region" description="Basic and acidic residues" evidence="1">
    <location>
        <begin position="139"/>
        <end position="149"/>
    </location>
</feature>
<evidence type="ECO:0000256" key="1">
    <source>
        <dbReference type="SAM" id="MobiDB-lite"/>
    </source>
</evidence>
<comment type="caution">
    <text evidence="2">The sequence shown here is derived from an EMBL/GenBank/DDBJ whole genome shotgun (WGS) entry which is preliminary data.</text>
</comment>
<evidence type="ECO:0000313" key="3">
    <source>
        <dbReference type="Proteomes" id="UP000708208"/>
    </source>
</evidence>
<gene>
    <name evidence="2" type="ORF">AFUS01_LOCUS13089</name>
</gene>
<feature type="compositionally biased region" description="Gly residues" evidence="1">
    <location>
        <begin position="1"/>
        <end position="10"/>
    </location>
</feature>
<reference evidence="2" key="1">
    <citation type="submission" date="2021-06" db="EMBL/GenBank/DDBJ databases">
        <authorList>
            <person name="Hodson N. C."/>
            <person name="Mongue J. A."/>
            <person name="Jaron S. K."/>
        </authorList>
    </citation>
    <scope>NUCLEOTIDE SEQUENCE</scope>
</reference>
<proteinExistence type="predicted"/>
<sequence length="237" mass="26148">SIDGEAGGVGVDQDFSEKPGLSLQLPGNESPPPLGPSEESSFKHSDTKREQTEPDNDKLLRPTPENPAPSGPFDGVRAISTTSSIIPDIPRDNEQIRRHHPHQSQTAQPEQELLGRKSKKKFIFGTPTHWKFKNRRRRSDVPDVPRFTEEVGPESFHGWPVQPAVTHRNDGTRRSGSERSSCGSNWGGFGSFSSNNKSPRSSVSVSSDGKTSRTSSGSESFTDAFTRSFLHKLWVKK</sequence>
<feature type="region of interest" description="Disordered" evidence="1">
    <location>
        <begin position="1"/>
        <end position="220"/>
    </location>
</feature>
<feature type="compositionally biased region" description="Basic and acidic residues" evidence="1">
    <location>
        <begin position="40"/>
        <end position="60"/>
    </location>
</feature>
<organism evidence="2 3">
    <name type="scientific">Allacma fusca</name>
    <dbReference type="NCBI Taxonomy" id="39272"/>
    <lineage>
        <taxon>Eukaryota</taxon>
        <taxon>Metazoa</taxon>
        <taxon>Ecdysozoa</taxon>
        <taxon>Arthropoda</taxon>
        <taxon>Hexapoda</taxon>
        <taxon>Collembola</taxon>
        <taxon>Symphypleona</taxon>
        <taxon>Sminthuridae</taxon>
        <taxon>Allacma</taxon>
    </lineage>
</organism>
<feature type="compositionally biased region" description="Low complexity" evidence="1">
    <location>
        <begin position="191"/>
        <end position="213"/>
    </location>
</feature>
<dbReference type="AlphaFoldDB" id="A0A8J2KBJ8"/>